<dbReference type="Proteomes" id="UP000006045">
    <property type="component" value="Chromosome"/>
</dbReference>
<evidence type="ECO:0000313" key="2">
    <source>
        <dbReference type="Proteomes" id="UP000006045"/>
    </source>
</evidence>
<name>A0A7U9CNB2_PSEFL</name>
<dbReference type="RefSeq" id="WP_003224431.1">
    <property type="nucleotide sequence ID" value="NZ_CM001561.1"/>
</dbReference>
<organism evidence="1 2">
    <name type="scientific">Pseudomonas fluorescens R124</name>
    <dbReference type="NCBI Taxonomy" id="743713"/>
    <lineage>
        <taxon>Bacteria</taxon>
        <taxon>Pseudomonadati</taxon>
        <taxon>Pseudomonadota</taxon>
        <taxon>Gammaproteobacteria</taxon>
        <taxon>Pseudomonadales</taxon>
        <taxon>Pseudomonadaceae</taxon>
        <taxon>Pseudomonas</taxon>
    </lineage>
</organism>
<proteinExistence type="predicted"/>
<protein>
    <recommendedName>
        <fullName evidence="3">Preprotein translocase subunit SecD</fullName>
    </recommendedName>
</protein>
<sequence>MKANELLPDHADSREINGVVVRKGTVGAFLINAKVWLDSSSDSTQHQQAERDMVESLPALRALGFLDVFAARDPALQKLIDSV</sequence>
<dbReference type="AlphaFoldDB" id="A0A7U9CNB2"/>
<evidence type="ECO:0000313" key="1">
    <source>
        <dbReference type="EMBL" id="EJZ58034.1"/>
    </source>
</evidence>
<accession>A0A7U9CNB2</accession>
<reference evidence="1 2" key="1">
    <citation type="submission" date="2012-08" db="EMBL/GenBank/DDBJ databases">
        <title>The genome of cave-isolated P. fluorescens strain R124 demonstrates phenotypic adaptation to the mineral environment.</title>
        <authorList>
            <person name="Barton M.D."/>
            <person name="Petronio M."/>
            <person name="Giarrizzo J.G."/>
            <person name="Bowling B.V."/>
            <person name="Barton H.A."/>
        </authorList>
    </citation>
    <scope>NUCLEOTIDE SEQUENCE [LARGE SCALE GENOMIC DNA]</scope>
    <source>
        <strain evidence="1 2">R124</strain>
    </source>
</reference>
<dbReference type="EMBL" id="CM001561">
    <property type="protein sequence ID" value="EJZ58034.1"/>
    <property type="molecule type" value="Genomic_DNA"/>
</dbReference>
<evidence type="ECO:0008006" key="3">
    <source>
        <dbReference type="Google" id="ProtNLM"/>
    </source>
</evidence>
<dbReference type="OrthoDB" id="1453999at2"/>
<gene>
    <name evidence="1" type="ORF">I1A_002360</name>
</gene>